<proteinExistence type="predicted"/>
<evidence type="ECO:0000313" key="2">
    <source>
        <dbReference type="Proteomes" id="UP000652761"/>
    </source>
</evidence>
<sequence>MHSRLSWRLSIFFIFIFLVSTIILSSSCSFALKVSCDKAIYQLVAHPLSSCEVIGATGFEIRHLLLWDLNANE</sequence>
<gene>
    <name evidence="1" type="ORF">Taro_051197</name>
</gene>
<dbReference type="AlphaFoldDB" id="A0A843XFE6"/>
<organism evidence="1 2">
    <name type="scientific">Colocasia esculenta</name>
    <name type="common">Wild taro</name>
    <name type="synonym">Arum esculentum</name>
    <dbReference type="NCBI Taxonomy" id="4460"/>
    <lineage>
        <taxon>Eukaryota</taxon>
        <taxon>Viridiplantae</taxon>
        <taxon>Streptophyta</taxon>
        <taxon>Embryophyta</taxon>
        <taxon>Tracheophyta</taxon>
        <taxon>Spermatophyta</taxon>
        <taxon>Magnoliopsida</taxon>
        <taxon>Liliopsida</taxon>
        <taxon>Araceae</taxon>
        <taxon>Aroideae</taxon>
        <taxon>Colocasieae</taxon>
        <taxon>Colocasia</taxon>
    </lineage>
</organism>
<evidence type="ECO:0000313" key="1">
    <source>
        <dbReference type="EMBL" id="MQM18209.1"/>
    </source>
</evidence>
<comment type="caution">
    <text evidence="1">The sequence shown here is derived from an EMBL/GenBank/DDBJ whole genome shotgun (WGS) entry which is preliminary data.</text>
</comment>
<dbReference type="EMBL" id="NMUH01008034">
    <property type="protein sequence ID" value="MQM18209.1"/>
    <property type="molecule type" value="Genomic_DNA"/>
</dbReference>
<name>A0A843XFE6_COLES</name>
<protein>
    <submittedName>
        <fullName evidence="1">Uncharacterized protein</fullName>
    </submittedName>
</protein>
<dbReference type="Proteomes" id="UP000652761">
    <property type="component" value="Unassembled WGS sequence"/>
</dbReference>
<keyword evidence="2" id="KW-1185">Reference proteome</keyword>
<reference evidence="1" key="1">
    <citation type="submission" date="2017-07" db="EMBL/GenBank/DDBJ databases">
        <title>Taro Niue Genome Assembly and Annotation.</title>
        <authorList>
            <person name="Atibalentja N."/>
            <person name="Keating K."/>
            <person name="Fields C.J."/>
        </authorList>
    </citation>
    <scope>NUCLEOTIDE SEQUENCE</scope>
    <source>
        <strain evidence="1">Niue_2</strain>
        <tissue evidence="1">Leaf</tissue>
    </source>
</reference>
<dbReference type="PROSITE" id="PS51257">
    <property type="entry name" value="PROKAR_LIPOPROTEIN"/>
    <property type="match status" value="1"/>
</dbReference>
<accession>A0A843XFE6</accession>